<organism evidence="1 2">
    <name type="scientific">Bombardia bombarda</name>
    <dbReference type="NCBI Taxonomy" id="252184"/>
    <lineage>
        <taxon>Eukaryota</taxon>
        <taxon>Fungi</taxon>
        <taxon>Dikarya</taxon>
        <taxon>Ascomycota</taxon>
        <taxon>Pezizomycotina</taxon>
        <taxon>Sordariomycetes</taxon>
        <taxon>Sordariomycetidae</taxon>
        <taxon>Sordariales</taxon>
        <taxon>Lasiosphaeriaceae</taxon>
        <taxon>Bombardia</taxon>
    </lineage>
</organism>
<accession>A0AA39W4V2</accession>
<evidence type="ECO:0000313" key="1">
    <source>
        <dbReference type="EMBL" id="KAK0612609.1"/>
    </source>
</evidence>
<gene>
    <name evidence="1" type="ORF">B0T17DRAFT_620765</name>
</gene>
<dbReference type="EMBL" id="JAULSR010000009">
    <property type="protein sequence ID" value="KAK0612609.1"/>
    <property type="molecule type" value="Genomic_DNA"/>
</dbReference>
<proteinExistence type="predicted"/>
<dbReference type="AlphaFoldDB" id="A0AA39W4V2"/>
<dbReference type="Proteomes" id="UP001174934">
    <property type="component" value="Unassembled WGS sequence"/>
</dbReference>
<name>A0AA39W4V2_9PEZI</name>
<keyword evidence="2" id="KW-1185">Reference proteome</keyword>
<reference evidence="1" key="1">
    <citation type="submission" date="2023-06" db="EMBL/GenBank/DDBJ databases">
        <title>Genome-scale phylogeny and comparative genomics of the fungal order Sordariales.</title>
        <authorList>
            <consortium name="Lawrence Berkeley National Laboratory"/>
            <person name="Hensen N."/>
            <person name="Bonometti L."/>
            <person name="Westerberg I."/>
            <person name="Brannstrom I.O."/>
            <person name="Guillou S."/>
            <person name="Cros-Aarteil S."/>
            <person name="Calhoun S."/>
            <person name="Haridas S."/>
            <person name="Kuo A."/>
            <person name="Mondo S."/>
            <person name="Pangilinan J."/>
            <person name="Riley R."/>
            <person name="LaButti K."/>
            <person name="Andreopoulos B."/>
            <person name="Lipzen A."/>
            <person name="Chen C."/>
            <person name="Yanf M."/>
            <person name="Daum C."/>
            <person name="Ng V."/>
            <person name="Clum A."/>
            <person name="Steindorff A."/>
            <person name="Ohm R."/>
            <person name="Martin F."/>
            <person name="Silar P."/>
            <person name="Natvig D."/>
            <person name="Lalanne C."/>
            <person name="Gautier V."/>
            <person name="Ament-velasquez S.L."/>
            <person name="Kruys A."/>
            <person name="Hutchinson M.I."/>
            <person name="Powell A.J."/>
            <person name="Barry K."/>
            <person name="Miller A.N."/>
            <person name="Grigoriev I.V."/>
            <person name="Debuchy R."/>
            <person name="Gladieux P."/>
            <person name="Thoren M.H."/>
            <person name="Johannesson H."/>
        </authorList>
    </citation>
    <scope>NUCLEOTIDE SEQUENCE</scope>
    <source>
        <strain evidence="1">SMH3391-2</strain>
    </source>
</reference>
<protein>
    <submittedName>
        <fullName evidence="1">Uncharacterized protein</fullName>
    </submittedName>
</protein>
<evidence type="ECO:0000313" key="2">
    <source>
        <dbReference type="Proteomes" id="UP001174934"/>
    </source>
</evidence>
<comment type="caution">
    <text evidence="1">The sequence shown here is derived from an EMBL/GenBank/DDBJ whole genome shotgun (WGS) entry which is preliminary data.</text>
</comment>
<sequence length="108" mass="12324">MPKPTKRIEEFIDDIPDYKLEGLRDTPGTIYCNIDFRVDMQGLTTGNRDWNLQIQVNKKCSIPSVRKLAPRTVAGPVLVSRKNPITPEEIRQAFKDSLDLDVAAKKKR</sequence>